<evidence type="ECO:0000313" key="3">
    <source>
        <dbReference type="Proteomes" id="UP001160142"/>
    </source>
</evidence>
<dbReference type="PANTHER" id="PTHR48100:SF58">
    <property type="entry name" value="PE-PGRS FAMILY PROTEIN PE_PGRS11"/>
    <property type="match status" value="1"/>
</dbReference>
<name>A0ABT6KNY0_9MICO</name>
<dbReference type="SUPFAM" id="SSF53254">
    <property type="entry name" value="Phosphoglycerate mutase-like"/>
    <property type="match status" value="1"/>
</dbReference>
<reference evidence="2 3" key="1">
    <citation type="submission" date="2023-04" db="EMBL/GenBank/DDBJ databases">
        <title>Genome Encyclopedia of Bacteria and Archaea VI: Functional Genomics of Type Strains.</title>
        <authorList>
            <person name="Whitman W."/>
        </authorList>
    </citation>
    <scope>NUCLEOTIDE SEQUENCE [LARGE SCALE GENOMIC DNA]</scope>
    <source>
        <strain evidence="2 3">SG_E_30_P1</strain>
    </source>
</reference>
<dbReference type="EMBL" id="JARXVQ010000001">
    <property type="protein sequence ID" value="MDH6180879.1"/>
    <property type="molecule type" value="Genomic_DNA"/>
</dbReference>
<dbReference type="PANTHER" id="PTHR48100">
    <property type="entry name" value="BROAD-SPECIFICITY PHOSPHATASE YOR283W-RELATED"/>
    <property type="match status" value="1"/>
</dbReference>
<accession>A0ABT6KNY0</accession>
<dbReference type="SMART" id="SM00855">
    <property type="entry name" value="PGAM"/>
    <property type="match status" value="1"/>
</dbReference>
<evidence type="ECO:0000313" key="2">
    <source>
        <dbReference type="EMBL" id="MDH6180879.1"/>
    </source>
</evidence>
<comment type="caution">
    <text evidence="2">The sequence shown here is derived from an EMBL/GenBank/DDBJ whole genome shotgun (WGS) entry which is preliminary data.</text>
</comment>
<dbReference type="PROSITE" id="PS00175">
    <property type="entry name" value="PG_MUTASE"/>
    <property type="match status" value="1"/>
</dbReference>
<dbReference type="InterPro" id="IPR029033">
    <property type="entry name" value="His_PPase_superfam"/>
</dbReference>
<organism evidence="2 3">
    <name type="scientific">Antiquaquibacter oligotrophicus</name>
    <dbReference type="NCBI Taxonomy" id="2880260"/>
    <lineage>
        <taxon>Bacteria</taxon>
        <taxon>Bacillati</taxon>
        <taxon>Actinomycetota</taxon>
        <taxon>Actinomycetes</taxon>
        <taxon>Micrococcales</taxon>
        <taxon>Microbacteriaceae</taxon>
        <taxon>Antiquaquibacter</taxon>
    </lineage>
</organism>
<feature type="region of interest" description="Disordered" evidence="1">
    <location>
        <begin position="204"/>
        <end position="226"/>
    </location>
</feature>
<dbReference type="Proteomes" id="UP001160142">
    <property type="component" value="Unassembled WGS sequence"/>
</dbReference>
<proteinExistence type="predicted"/>
<dbReference type="Gene3D" id="3.40.50.1240">
    <property type="entry name" value="Phosphoglycerate mutase-like"/>
    <property type="match status" value="1"/>
</dbReference>
<sequence length="226" mass="24069">MMRLLLIRHGQTPSNVEGLLDTAAPGPGLTELGHRQAAQIPDALRAESIDGIWVSTLRRTHLTAAPLAASLALSPVQLDGLHEIAAGELELRRDHEAVRIYLETVFAWGLGDRTPRMPGGEDGHEFFRRFDSSIREVASSGAQTAAVVSHGAAIRVWVAGSATNVAPSYAGEHDIQNTGIIELEGDLDSGWRLLAWQGTPIGGSDLVDADANDPTGETLDDALDET</sequence>
<dbReference type="Pfam" id="PF00300">
    <property type="entry name" value="His_Phos_1"/>
    <property type="match status" value="1"/>
</dbReference>
<evidence type="ECO:0000256" key="1">
    <source>
        <dbReference type="SAM" id="MobiDB-lite"/>
    </source>
</evidence>
<keyword evidence="3" id="KW-1185">Reference proteome</keyword>
<dbReference type="InterPro" id="IPR013078">
    <property type="entry name" value="His_Pase_superF_clade-1"/>
</dbReference>
<dbReference type="InterPro" id="IPR050275">
    <property type="entry name" value="PGM_Phosphatase"/>
</dbReference>
<dbReference type="CDD" id="cd07067">
    <property type="entry name" value="HP_PGM_like"/>
    <property type="match status" value="1"/>
</dbReference>
<gene>
    <name evidence="2" type="ORF">M2152_001061</name>
</gene>
<dbReference type="InterPro" id="IPR001345">
    <property type="entry name" value="PG/BPGM_mutase_AS"/>
</dbReference>
<protein>
    <submittedName>
        <fullName evidence="2">Broad specificity phosphatase PhoE</fullName>
    </submittedName>
</protein>